<gene>
    <name evidence="2" type="ORF">VP01_941g17</name>
</gene>
<evidence type="ECO:0000256" key="1">
    <source>
        <dbReference type="SAM" id="MobiDB-lite"/>
    </source>
</evidence>
<dbReference type="Proteomes" id="UP000037035">
    <property type="component" value="Unassembled WGS sequence"/>
</dbReference>
<sequence>MQDRLQKIRQKAVPWDCDGVKGGESSITIILNWLSTGTNYQHWRGDTKHGKTKKLLCGQVLEVLKENGIYHWDVKGKSPKINYLQTTYNAACDWKQNTGAGILESKLDKGTKTFKVRSIFRYWDTLDPIMGSRSVVEPLFTWSWISSGHQASEDTSDRPNAEEADHNGTPTPETRSNSSNPKKKQKKKKRHTSSTNFYMQSMFTKCKEEMAKAQAIATKAKVSYMKELRELGLEFEEIKKMLEKYFSSSESSDDDE</sequence>
<feature type="compositionally biased region" description="Basic residues" evidence="1">
    <location>
        <begin position="181"/>
        <end position="192"/>
    </location>
</feature>
<dbReference type="PANTHER" id="PTHR33324:SF2">
    <property type="entry name" value="MYB_SANT-LIKE DNA-BINDING DOMAIN-CONTAINING PROTEIN"/>
    <property type="match status" value="1"/>
</dbReference>
<protein>
    <submittedName>
        <fullName evidence="2">Uncharacterized protein</fullName>
    </submittedName>
</protein>
<feature type="region of interest" description="Disordered" evidence="1">
    <location>
        <begin position="151"/>
        <end position="193"/>
    </location>
</feature>
<dbReference type="EMBL" id="LAVV01015071">
    <property type="protein sequence ID" value="KNZ44197.1"/>
    <property type="molecule type" value="Genomic_DNA"/>
</dbReference>
<evidence type="ECO:0000313" key="3">
    <source>
        <dbReference type="Proteomes" id="UP000037035"/>
    </source>
</evidence>
<feature type="compositionally biased region" description="Polar residues" evidence="1">
    <location>
        <begin position="168"/>
        <end position="180"/>
    </location>
</feature>
<dbReference type="OrthoDB" id="2500997at2759"/>
<organism evidence="2 3">
    <name type="scientific">Puccinia sorghi</name>
    <dbReference type="NCBI Taxonomy" id="27349"/>
    <lineage>
        <taxon>Eukaryota</taxon>
        <taxon>Fungi</taxon>
        <taxon>Dikarya</taxon>
        <taxon>Basidiomycota</taxon>
        <taxon>Pucciniomycotina</taxon>
        <taxon>Pucciniomycetes</taxon>
        <taxon>Pucciniales</taxon>
        <taxon>Pucciniaceae</taxon>
        <taxon>Puccinia</taxon>
    </lineage>
</organism>
<name>A0A0L6U758_9BASI</name>
<dbReference type="STRING" id="27349.A0A0L6U758"/>
<dbReference type="AlphaFoldDB" id="A0A0L6U758"/>
<comment type="caution">
    <text evidence="2">The sequence shown here is derived from an EMBL/GenBank/DDBJ whole genome shotgun (WGS) entry which is preliminary data.</text>
</comment>
<feature type="compositionally biased region" description="Basic and acidic residues" evidence="1">
    <location>
        <begin position="151"/>
        <end position="166"/>
    </location>
</feature>
<evidence type="ECO:0000313" key="2">
    <source>
        <dbReference type="EMBL" id="KNZ44197.1"/>
    </source>
</evidence>
<proteinExistence type="predicted"/>
<dbReference type="VEuPathDB" id="FungiDB:VP01_941g17"/>
<reference evidence="2 3" key="1">
    <citation type="submission" date="2015-08" db="EMBL/GenBank/DDBJ databases">
        <title>Next Generation Sequencing and Analysis of the Genome of Puccinia sorghi L Schw, the Causal Agent of Maize Common Rust.</title>
        <authorList>
            <person name="Rochi L."/>
            <person name="Burguener G."/>
            <person name="Darino M."/>
            <person name="Turjanski A."/>
            <person name="Kreff E."/>
            <person name="Dieguez M.J."/>
            <person name="Sacco F."/>
        </authorList>
    </citation>
    <scope>NUCLEOTIDE SEQUENCE [LARGE SCALE GENOMIC DNA]</scope>
    <source>
        <strain evidence="2 3">RO10H11247</strain>
    </source>
</reference>
<dbReference type="PANTHER" id="PTHR33324">
    <property type="entry name" value="EXPRESSED PROTEIN"/>
    <property type="match status" value="1"/>
</dbReference>
<keyword evidence="3" id="KW-1185">Reference proteome</keyword>
<accession>A0A0L6U758</accession>